<feature type="transmembrane region" description="Helical" evidence="7">
    <location>
        <begin position="238"/>
        <end position="263"/>
    </location>
</feature>
<feature type="transmembrane region" description="Helical" evidence="7">
    <location>
        <begin position="283"/>
        <end position="302"/>
    </location>
</feature>
<feature type="transmembrane region" description="Helical" evidence="7">
    <location>
        <begin position="187"/>
        <end position="205"/>
    </location>
</feature>
<protein>
    <submittedName>
        <fullName evidence="9">Tetracycline resistance MFS efflux pump</fullName>
    </submittedName>
</protein>
<evidence type="ECO:0000313" key="10">
    <source>
        <dbReference type="Proteomes" id="UP000597444"/>
    </source>
</evidence>
<evidence type="ECO:0000256" key="1">
    <source>
        <dbReference type="ARBA" id="ARBA00004651"/>
    </source>
</evidence>
<dbReference type="Proteomes" id="UP000597444">
    <property type="component" value="Unassembled WGS sequence"/>
</dbReference>
<feature type="transmembrane region" description="Helical" evidence="7">
    <location>
        <begin position="402"/>
        <end position="423"/>
    </location>
</feature>
<dbReference type="InterPro" id="IPR020846">
    <property type="entry name" value="MFS_dom"/>
</dbReference>
<evidence type="ECO:0000256" key="2">
    <source>
        <dbReference type="ARBA" id="ARBA00007520"/>
    </source>
</evidence>
<dbReference type="RefSeq" id="WP_220207534.1">
    <property type="nucleotide sequence ID" value="NZ_BNJK01000001.1"/>
</dbReference>
<feature type="transmembrane region" description="Helical" evidence="7">
    <location>
        <begin position="374"/>
        <end position="396"/>
    </location>
</feature>
<dbReference type="Gene3D" id="1.20.1720.10">
    <property type="entry name" value="Multidrug resistance protein D"/>
    <property type="match status" value="1"/>
</dbReference>
<organism evidence="9 10">
    <name type="scientific">Reticulibacter mediterranei</name>
    <dbReference type="NCBI Taxonomy" id="2778369"/>
    <lineage>
        <taxon>Bacteria</taxon>
        <taxon>Bacillati</taxon>
        <taxon>Chloroflexota</taxon>
        <taxon>Ktedonobacteria</taxon>
        <taxon>Ktedonobacterales</taxon>
        <taxon>Reticulibacteraceae</taxon>
        <taxon>Reticulibacter</taxon>
    </lineage>
</organism>
<evidence type="ECO:0000259" key="8">
    <source>
        <dbReference type="PROSITE" id="PS50850"/>
    </source>
</evidence>
<dbReference type="PRINTS" id="PR01035">
    <property type="entry name" value="TCRTETA"/>
</dbReference>
<comment type="caution">
    <text evidence="9">The sequence shown here is derived from an EMBL/GenBank/DDBJ whole genome shotgun (WGS) entry which is preliminary data.</text>
</comment>
<sequence length="447" mass="48036">MHVTQPENEIIQEASPPRSPIVMSPKQMASAMILLSCCIGILMTGFGIIVPVFPQRLEALGLGAETLALMEGGFGLGMFLFSTPLGTLADRVGRKPMVLLSLAGFIVTSVVLALVNIPVVFILVRFVEGALVSGLMPASNAIVGDVVPVEKQGRWIGFMTTAQSAGFAIGPGIGGILYQAWGFSSPFFITAAAALIASLLALFMLPETLSPLVREEARVRYATRRQEKRQKQKKERRMALGQPGLLLVFLPLLIIDFGMTFAYPFVLPQYPFYFEKVLGYSAAQYGLIISAYGGALAVFPMLLGGVSERFSKKLVITVGSILTPIMNIALLFVHQYSLLILATILTGVGSALLIPALSTIYLGMTSDHNRSQIMGIRGTAISFAILTAPLAQALIAPWTPPQVSFGISVALSLVIILLVIITLKNPQQPEKHDEVKQEALPEIATNI</sequence>
<feature type="transmembrane region" description="Helical" evidence="7">
    <location>
        <begin position="66"/>
        <end position="86"/>
    </location>
</feature>
<name>A0A8J3N7A4_9CHLR</name>
<proteinExistence type="inferred from homology"/>
<accession>A0A8J3N7A4</accession>
<comment type="similarity">
    <text evidence="2">Belongs to the major facilitator superfamily. TCR/Tet family.</text>
</comment>
<feature type="transmembrane region" description="Helical" evidence="7">
    <location>
        <begin position="156"/>
        <end position="181"/>
    </location>
</feature>
<dbReference type="GO" id="GO:0022857">
    <property type="term" value="F:transmembrane transporter activity"/>
    <property type="evidence" value="ECO:0007669"/>
    <property type="project" value="InterPro"/>
</dbReference>
<reference evidence="9" key="1">
    <citation type="submission" date="2020-10" db="EMBL/GenBank/DDBJ databases">
        <title>Taxonomic study of unclassified bacteria belonging to the class Ktedonobacteria.</title>
        <authorList>
            <person name="Yabe S."/>
            <person name="Wang C.M."/>
            <person name="Zheng Y."/>
            <person name="Sakai Y."/>
            <person name="Cavaletti L."/>
            <person name="Monciardini P."/>
            <person name="Donadio S."/>
        </authorList>
    </citation>
    <scope>NUCLEOTIDE SEQUENCE</scope>
    <source>
        <strain evidence="9">ID150040</strain>
    </source>
</reference>
<evidence type="ECO:0000256" key="5">
    <source>
        <dbReference type="ARBA" id="ARBA00022989"/>
    </source>
</evidence>
<dbReference type="InterPro" id="IPR005829">
    <property type="entry name" value="Sugar_transporter_CS"/>
</dbReference>
<feature type="transmembrane region" description="Helical" evidence="7">
    <location>
        <begin position="339"/>
        <end position="362"/>
    </location>
</feature>
<dbReference type="PANTHER" id="PTHR42718">
    <property type="entry name" value="MAJOR FACILITATOR SUPERFAMILY MULTIDRUG TRANSPORTER MFSC"/>
    <property type="match status" value="1"/>
</dbReference>
<dbReference type="InterPro" id="IPR011701">
    <property type="entry name" value="MFS"/>
</dbReference>
<dbReference type="InterPro" id="IPR001958">
    <property type="entry name" value="Tet-R_TetA/multi-R_MdtG-like"/>
</dbReference>
<dbReference type="PROSITE" id="PS50850">
    <property type="entry name" value="MFS"/>
    <property type="match status" value="1"/>
</dbReference>
<dbReference type="PROSITE" id="PS00216">
    <property type="entry name" value="SUGAR_TRANSPORT_1"/>
    <property type="match status" value="1"/>
</dbReference>
<evidence type="ECO:0000256" key="6">
    <source>
        <dbReference type="ARBA" id="ARBA00023136"/>
    </source>
</evidence>
<dbReference type="AlphaFoldDB" id="A0A8J3N7A4"/>
<keyword evidence="3" id="KW-0813">Transport</keyword>
<feature type="transmembrane region" description="Helical" evidence="7">
    <location>
        <begin position="98"/>
        <end position="124"/>
    </location>
</feature>
<dbReference type="GO" id="GO:0005886">
    <property type="term" value="C:plasma membrane"/>
    <property type="evidence" value="ECO:0007669"/>
    <property type="project" value="UniProtKB-SubCell"/>
</dbReference>
<dbReference type="Gene3D" id="1.20.1250.20">
    <property type="entry name" value="MFS general substrate transporter like domains"/>
    <property type="match status" value="1"/>
</dbReference>
<dbReference type="SUPFAM" id="SSF103473">
    <property type="entry name" value="MFS general substrate transporter"/>
    <property type="match status" value="1"/>
</dbReference>
<feature type="domain" description="Major facilitator superfamily (MFS) profile" evidence="8">
    <location>
        <begin position="31"/>
        <end position="427"/>
    </location>
</feature>
<dbReference type="InterPro" id="IPR036259">
    <property type="entry name" value="MFS_trans_sf"/>
</dbReference>
<dbReference type="EMBL" id="BNJK01000001">
    <property type="protein sequence ID" value="GHO96947.1"/>
    <property type="molecule type" value="Genomic_DNA"/>
</dbReference>
<gene>
    <name evidence="9" type="ORF">KSF_069950</name>
</gene>
<feature type="transmembrane region" description="Helical" evidence="7">
    <location>
        <begin position="33"/>
        <end position="54"/>
    </location>
</feature>
<keyword evidence="10" id="KW-1185">Reference proteome</keyword>
<keyword evidence="4 7" id="KW-0812">Transmembrane</keyword>
<feature type="transmembrane region" description="Helical" evidence="7">
    <location>
        <begin position="314"/>
        <end position="333"/>
    </location>
</feature>
<keyword evidence="6 7" id="KW-0472">Membrane</keyword>
<comment type="subcellular location">
    <subcellularLocation>
        <location evidence="1">Cell membrane</location>
        <topology evidence="1">Multi-pass membrane protein</topology>
    </subcellularLocation>
</comment>
<evidence type="ECO:0000256" key="7">
    <source>
        <dbReference type="SAM" id="Phobius"/>
    </source>
</evidence>
<dbReference type="CDD" id="cd17325">
    <property type="entry name" value="MFS_MdtG_SLC18_like"/>
    <property type="match status" value="1"/>
</dbReference>
<evidence type="ECO:0000313" key="9">
    <source>
        <dbReference type="EMBL" id="GHO96947.1"/>
    </source>
</evidence>
<dbReference type="PANTHER" id="PTHR42718:SF9">
    <property type="entry name" value="MAJOR FACILITATOR SUPERFAMILY MULTIDRUG TRANSPORTER MFSC"/>
    <property type="match status" value="1"/>
</dbReference>
<dbReference type="Pfam" id="PF07690">
    <property type="entry name" value="MFS_1"/>
    <property type="match status" value="1"/>
</dbReference>
<evidence type="ECO:0000256" key="4">
    <source>
        <dbReference type="ARBA" id="ARBA00022692"/>
    </source>
</evidence>
<keyword evidence="5 7" id="KW-1133">Transmembrane helix</keyword>
<evidence type="ECO:0000256" key="3">
    <source>
        <dbReference type="ARBA" id="ARBA00022448"/>
    </source>
</evidence>